<dbReference type="PANTHER" id="PTHR31170">
    <property type="entry name" value="BNAC04G53230D PROTEIN"/>
    <property type="match status" value="1"/>
</dbReference>
<accession>A0A072TLP8</accession>
<name>A0A072TLP8_MEDTR</name>
<dbReference type="EMBL" id="CM001224">
    <property type="protein sequence ID" value="KEH17778.1"/>
    <property type="molecule type" value="Genomic_DNA"/>
</dbReference>
<evidence type="ECO:0000313" key="3">
    <source>
        <dbReference type="EMBL" id="RHN38609.1"/>
    </source>
</evidence>
<protein>
    <submittedName>
        <fullName evidence="2">DUF247 domain protein</fullName>
    </submittedName>
</protein>
<keyword evidence="1" id="KW-0812">Transmembrane</keyword>
<dbReference type="HOGENOM" id="CLU_020188_0_1_1"/>
<dbReference type="Gramene" id="rna44566">
    <property type="protein sequence ID" value="RHN38609.1"/>
    <property type="gene ID" value="gene44566"/>
</dbReference>
<dbReference type="AlphaFoldDB" id="A0A072TLP8"/>
<reference evidence="2 5" key="1">
    <citation type="journal article" date="2011" name="Nature">
        <title>The Medicago genome provides insight into the evolution of rhizobial symbioses.</title>
        <authorList>
            <person name="Young N.D."/>
            <person name="Debelle F."/>
            <person name="Oldroyd G.E."/>
            <person name="Geurts R."/>
            <person name="Cannon S.B."/>
            <person name="Udvardi M.K."/>
            <person name="Benedito V.A."/>
            <person name="Mayer K.F."/>
            <person name="Gouzy J."/>
            <person name="Schoof H."/>
            <person name="Van de Peer Y."/>
            <person name="Proost S."/>
            <person name="Cook D.R."/>
            <person name="Meyers B.C."/>
            <person name="Spannagl M."/>
            <person name="Cheung F."/>
            <person name="De Mita S."/>
            <person name="Krishnakumar V."/>
            <person name="Gundlach H."/>
            <person name="Zhou S."/>
            <person name="Mudge J."/>
            <person name="Bharti A.K."/>
            <person name="Murray J.D."/>
            <person name="Naoumkina M.A."/>
            <person name="Rosen B."/>
            <person name="Silverstein K.A."/>
            <person name="Tang H."/>
            <person name="Rombauts S."/>
            <person name="Zhao P.X."/>
            <person name="Zhou P."/>
            <person name="Barbe V."/>
            <person name="Bardou P."/>
            <person name="Bechner M."/>
            <person name="Bellec A."/>
            <person name="Berger A."/>
            <person name="Berges H."/>
            <person name="Bidwell S."/>
            <person name="Bisseling T."/>
            <person name="Choisne N."/>
            <person name="Couloux A."/>
            <person name="Denny R."/>
            <person name="Deshpande S."/>
            <person name="Dai X."/>
            <person name="Doyle J.J."/>
            <person name="Dudez A.M."/>
            <person name="Farmer A.D."/>
            <person name="Fouteau S."/>
            <person name="Franken C."/>
            <person name="Gibelin C."/>
            <person name="Gish J."/>
            <person name="Goldstein S."/>
            <person name="Gonzalez A.J."/>
            <person name="Green P.J."/>
            <person name="Hallab A."/>
            <person name="Hartog M."/>
            <person name="Hua A."/>
            <person name="Humphray S.J."/>
            <person name="Jeong D.H."/>
            <person name="Jing Y."/>
            <person name="Jocker A."/>
            <person name="Kenton S.M."/>
            <person name="Kim D.J."/>
            <person name="Klee K."/>
            <person name="Lai H."/>
            <person name="Lang C."/>
            <person name="Lin S."/>
            <person name="Macmil S.L."/>
            <person name="Magdelenat G."/>
            <person name="Matthews L."/>
            <person name="McCorrison J."/>
            <person name="Monaghan E.L."/>
            <person name="Mun J.H."/>
            <person name="Najar F.Z."/>
            <person name="Nicholson C."/>
            <person name="Noirot C."/>
            <person name="O'Bleness M."/>
            <person name="Paule C.R."/>
            <person name="Poulain J."/>
            <person name="Prion F."/>
            <person name="Qin B."/>
            <person name="Qu C."/>
            <person name="Retzel E.F."/>
            <person name="Riddle C."/>
            <person name="Sallet E."/>
            <person name="Samain S."/>
            <person name="Samson N."/>
            <person name="Sanders I."/>
            <person name="Saurat O."/>
            <person name="Scarpelli C."/>
            <person name="Schiex T."/>
            <person name="Segurens B."/>
            <person name="Severin A.J."/>
            <person name="Sherrier D.J."/>
            <person name="Shi R."/>
            <person name="Sims S."/>
            <person name="Singer S.R."/>
            <person name="Sinharoy S."/>
            <person name="Sterck L."/>
            <person name="Viollet A."/>
            <person name="Wang B.B."/>
            <person name="Wang K."/>
            <person name="Wang M."/>
            <person name="Wang X."/>
            <person name="Warfsmann J."/>
            <person name="Weissenbach J."/>
            <person name="White D.D."/>
            <person name="White J.D."/>
            <person name="Wiley G.B."/>
            <person name="Wincker P."/>
            <person name="Xing Y."/>
            <person name="Yang L."/>
            <person name="Yao Z."/>
            <person name="Ying F."/>
            <person name="Zhai J."/>
            <person name="Zhou L."/>
            <person name="Zuber A."/>
            <person name="Denarie J."/>
            <person name="Dixon R.A."/>
            <person name="May G.D."/>
            <person name="Schwartz D.C."/>
            <person name="Rogers J."/>
            <person name="Quetier F."/>
            <person name="Town C.D."/>
            <person name="Roe B.A."/>
        </authorList>
    </citation>
    <scope>NUCLEOTIDE SEQUENCE [LARGE SCALE GENOMIC DNA]</scope>
    <source>
        <strain evidence="2">A17</strain>
        <strain evidence="4 5">cv. Jemalong A17</strain>
    </source>
</reference>
<dbReference type="EnsemblPlants" id="KEH17778">
    <property type="protein sequence ID" value="KEH17778"/>
    <property type="gene ID" value="MTR_8g005235"/>
</dbReference>
<dbReference type="Proteomes" id="UP000002051">
    <property type="component" value="Chromosome 8"/>
</dbReference>
<dbReference type="Pfam" id="PF03140">
    <property type="entry name" value="DUF247"/>
    <property type="match status" value="1"/>
</dbReference>
<reference evidence="6" key="4">
    <citation type="journal article" date="2018" name="Nat. Plants">
        <title>Whole-genome landscape of Medicago truncatula symbiotic genes.</title>
        <authorList>
            <person name="Pecrix Y."/>
            <person name="Staton S.E."/>
            <person name="Sallet E."/>
            <person name="Lelandais-Briere C."/>
            <person name="Moreau S."/>
            <person name="Carrere S."/>
            <person name="Blein T."/>
            <person name="Jardinaud M.F."/>
            <person name="Latrasse D."/>
            <person name="Zouine M."/>
            <person name="Zahm M."/>
            <person name="Kreplak J."/>
            <person name="Mayjonade B."/>
            <person name="Satge C."/>
            <person name="Perez M."/>
            <person name="Cauet S."/>
            <person name="Marande W."/>
            <person name="Chantry-Darmon C."/>
            <person name="Lopez-Roques C."/>
            <person name="Bouchez O."/>
            <person name="Berard A."/>
            <person name="Debelle F."/>
            <person name="Munos S."/>
            <person name="Bendahmane A."/>
            <person name="Berges H."/>
            <person name="Niebel A."/>
            <person name="Buitink J."/>
            <person name="Frugier F."/>
            <person name="Benhamed M."/>
            <person name="Crespi M."/>
            <person name="Gouzy J."/>
            <person name="Gamas P."/>
        </authorList>
    </citation>
    <scope>NUCLEOTIDE SEQUENCE [LARGE SCALE GENOMIC DNA]</scope>
    <source>
        <strain evidence="6">cv. Jemalong A17</strain>
    </source>
</reference>
<evidence type="ECO:0000256" key="1">
    <source>
        <dbReference type="SAM" id="Phobius"/>
    </source>
</evidence>
<evidence type="ECO:0000313" key="4">
    <source>
        <dbReference type="EnsemblPlants" id="KEH17778"/>
    </source>
</evidence>
<sequence>MASSVEDHIQQIINIPDNIEPSHWPQCCIYKVPATLLNVKEEAYTPLIISIGPIHHNNERLEEMQEYKHRYFHYFWNRLDKKSDFMNYKVFLQQEEQKIRRCYQKKFTDINSEQLVDMILLDSVFIMELFLRENKKWEHKDDYIITQLCVSKSIQRDLLLLENQLPIYVLEKLYDTIVPSKVKKHNWFLKLAHEYFASCYPHHKESSERKFEAKKWEKSRHFTDLIRYSYLPMKLKNQYNDFHKECLMVRTATKLNEAGISFEKVHNRSLLDIKFEKKPLLSWFLCLGCLPCCKCFKARFLFPQLKVDHATECVLRNIVAFEQCHYPDEPYICNYVSLIDSLIHTEEDAELLVEKEVIVHDLGSNEELTSLVNNLCKHVVTNSSCYYQLMEDLNEHYNSEWKRAMGTLRWVYFRDPWRSSSTIIGIVVLIFTIFNFRRVVGLMF</sequence>
<dbReference type="PANTHER" id="PTHR31170:SF9">
    <property type="entry name" value="PROTEIN, PUTATIVE (DUF247)-RELATED"/>
    <property type="match status" value="1"/>
</dbReference>
<proteinExistence type="predicted"/>
<reference evidence="2 5" key="2">
    <citation type="journal article" date="2014" name="BMC Genomics">
        <title>An improved genome release (version Mt4.0) for the model legume Medicago truncatula.</title>
        <authorList>
            <person name="Tang H."/>
            <person name="Krishnakumar V."/>
            <person name="Bidwell S."/>
            <person name="Rosen B."/>
            <person name="Chan A."/>
            <person name="Zhou S."/>
            <person name="Gentzbittel L."/>
            <person name="Childs K.L."/>
            <person name="Yandell M."/>
            <person name="Gundlach H."/>
            <person name="Mayer K.F."/>
            <person name="Schwartz D.C."/>
            <person name="Town C.D."/>
        </authorList>
    </citation>
    <scope>GENOME REANNOTATION</scope>
    <source>
        <strain evidence="2">A17</strain>
        <strain evidence="4 5">cv. Jemalong A17</strain>
    </source>
</reference>
<dbReference type="InterPro" id="IPR004158">
    <property type="entry name" value="DUF247_pln"/>
</dbReference>
<dbReference type="KEGG" id="mtr:25499991"/>
<dbReference type="Proteomes" id="UP000265566">
    <property type="component" value="Chromosome 8"/>
</dbReference>
<keyword evidence="5" id="KW-1185">Reference proteome</keyword>
<dbReference type="EMBL" id="PSQE01000008">
    <property type="protein sequence ID" value="RHN38609.1"/>
    <property type="molecule type" value="Genomic_DNA"/>
</dbReference>
<keyword evidence="1" id="KW-0472">Membrane</keyword>
<evidence type="ECO:0000313" key="2">
    <source>
        <dbReference type="EMBL" id="KEH17778.1"/>
    </source>
</evidence>
<evidence type="ECO:0000313" key="5">
    <source>
        <dbReference type="Proteomes" id="UP000002051"/>
    </source>
</evidence>
<keyword evidence="1" id="KW-1133">Transmembrane helix</keyword>
<evidence type="ECO:0000313" key="6">
    <source>
        <dbReference type="Proteomes" id="UP000265566"/>
    </source>
</evidence>
<reference evidence="4" key="3">
    <citation type="submission" date="2015-04" db="UniProtKB">
        <authorList>
            <consortium name="EnsemblPlants"/>
        </authorList>
    </citation>
    <scope>IDENTIFICATION</scope>
    <source>
        <strain evidence="4">cv. Jemalong A17</strain>
    </source>
</reference>
<dbReference type="OrthoDB" id="591587at2759"/>
<gene>
    <name evidence="4" type="primary">25499991</name>
    <name evidence="2" type="ordered locus">MTR_8g005235</name>
    <name evidence="3" type="ORF">MtrunA17_Chr8g0335061</name>
</gene>
<reference evidence="3" key="5">
    <citation type="journal article" date="2018" name="Nat. Plants">
        <title>Whole-genome landscape of Medicago truncatula symbiotic genes.</title>
        <authorList>
            <person name="Pecrix Y."/>
            <person name="Gamas P."/>
            <person name="Carrere S."/>
        </authorList>
    </citation>
    <scope>NUCLEOTIDE SEQUENCE</scope>
    <source>
        <tissue evidence="3">Leaves</tissue>
    </source>
</reference>
<dbReference type="STRING" id="3880.A0A072TLP8"/>
<organism evidence="2 5">
    <name type="scientific">Medicago truncatula</name>
    <name type="common">Barrel medic</name>
    <name type="synonym">Medicago tribuloides</name>
    <dbReference type="NCBI Taxonomy" id="3880"/>
    <lineage>
        <taxon>Eukaryota</taxon>
        <taxon>Viridiplantae</taxon>
        <taxon>Streptophyta</taxon>
        <taxon>Embryophyta</taxon>
        <taxon>Tracheophyta</taxon>
        <taxon>Spermatophyta</taxon>
        <taxon>Magnoliopsida</taxon>
        <taxon>eudicotyledons</taxon>
        <taxon>Gunneridae</taxon>
        <taxon>Pentapetalae</taxon>
        <taxon>rosids</taxon>
        <taxon>fabids</taxon>
        <taxon>Fabales</taxon>
        <taxon>Fabaceae</taxon>
        <taxon>Papilionoideae</taxon>
        <taxon>50 kb inversion clade</taxon>
        <taxon>NPAAA clade</taxon>
        <taxon>Hologalegina</taxon>
        <taxon>IRL clade</taxon>
        <taxon>Trifolieae</taxon>
        <taxon>Medicago</taxon>
    </lineage>
</organism>
<feature type="transmembrane region" description="Helical" evidence="1">
    <location>
        <begin position="417"/>
        <end position="436"/>
    </location>
</feature>